<evidence type="ECO:0000313" key="15">
    <source>
        <dbReference type="Proteomes" id="UP001620262"/>
    </source>
</evidence>
<dbReference type="InterPro" id="IPR003542">
    <property type="entry name" value="Enbac_synth_compD-like"/>
</dbReference>
<comment type="subunit">
    <text evidence="4">EntB, EntD, EntE, and EntF form a multienzyme complex called enterobactin synthase.</text>
</comment>
<proteinExistence type="inferred from homology"/>
<gene>
    <name evidence="14" type="ORF">ACI2JU_15985</name>
</gene>
<evidence type="ECO:0000256" key="3">
    <source>
        <dbReference type="ARBA" id="ARBA00008342"/>
    </source>
</evidence>
<name>A0ABW8L0J0_9GAMM</name>
<dbReference type="PRINTS" id="PR01399">
    <property type="entry name" value="ENTSNTHTASED"/>
</dbReference>
<evidence type="ECO:0000256" key="2">
    <source>
        <dbReference type="ARBA" id="ARBA00004993"/>
    </source>
</evidence>
<keyword evidence="7" id="KW-0259">Enterobactin biosynthesis</keyword>
<evidence type="ECO:0000256" key="11">
    <source>
        <dbReference type="ARBA" id="ARBA00049191"/>
    </source>
</evidence>
<dbReference type="SUPFAM" id="SSF56214">
    <property type="entry name" value="4'-phosphopantetheinyl transferase"/>
    <property type="match status" value="1"/>
</dbReference>
<dbReference type="PANTHER" id="PTHR38096:SF1">
    <property type="entry name" value="ENTEROBACTIN SYNTHASE COMPONENT D"/>
    <property type="match status" value="1"/>
</dbReference>
<evidence type="ECO:0000313" key="14">
    <source>
        <dbReference type="EMBL" id="MFK3865359.1"/>
    </source>
</evidence>
<evidence type="ECO:0000259" key="13">
    <source>
        <dbReference type="Pfam" id="PF17837"/>
    </source>
</evidence>
<comment type="catalytic activity">
    <reaction evidence="10">
        <text>apo-[aryl-carrier protein] + CoA = holo-[aryl-carrier protein] + adenosine 3',5'-bisphosphate + H(+)</text>
        <dbReference type="Rhea" id="RHEA:48404"/>
        <dbReference type="Rhea" id="RHEA-COMP:15903"/>
        <dbReference type="Rhea" id="RHEA-COMP:17557"/>
        <dbReference type="ChEBI" id="CHEBI:15378"/>
        <dbReference type="ChEBI" id="CHEBI:29999"/>
        <dbReference type="ChEBI" id="CHEBI:57287"/>
        <dbReference type="ChEBI" id="CHEBI:58343"/>
        <dbReference type="ChEBI" id="CHEBI:64479"/>
    </reaction>
</comment>
<accession>A0ABW8L0J0</accession>
<evidence type="ECO:0000256" key="1">
    <source>
        <dbReference type="ARBA" id="ARBA00003937"/>
    </source>
</evidence>
<dbReference type="Gene3D" id="3.90.470.20">
    <property type="entry name" value="4'-phosphopantetheinyl transferase domain"/>
    <property type="match status" value="1"/>
</dbReference>
<organism evidence="14 15">
    <name type="scientific">Pseudoalteromonas rhizosphaerae</name>
    <dbReference type="NCBI Taxonomy" id="2518973"/>
    <lineage>
        <taxon>Bacteria</taxon>
        <taxon>Pseudomonadati</taxon>
        <taxon>Pseudomonadota</taxon>
        <taxon>Gammaproteobacteria</taxon>
        <taxon>Alteromonadales</taxon>
        <taxon>Pseudoalteromonadaceae</taxon>
        <taxon>Pseudoalteromonas</taxon>
    </lineage>
</organism>
<dbReference type="Pfam" id="PF17837">
    <property type="entry name" value="4PPT_N"/>
    <property type="match status" value="1"/>
</dbReference>
<feature type="domain" description="4'-phosphopantetheinyl transferase" evidence="12">
    <location>
        <begin position="112"/>
        <end position="197"/>
    </location>
</feature>
<evidence type="ECO:0000259" key="12">
    <source>
        <dbReference type="Pfam" id="PF01648"/>
    </source>
</evidence>
<comment type="pathway">
    <text evidence="2">Siderophore biosynthesis; enterobactin biosynthesis.</text>
</comment>
<dbReference type="InterPro" id="IPR041354">
    <property type="entry name" value="4PPT_N"/>
</dbReference>
<evidence type="ECO:0000256" key="7">
    <source>
        <dbReference type="ARBA" id="ARBA00023191"/>
    </source>
</evidence>
<comment type="catalytic activity">
    <reaction evidence="11">
        <text>apo-[peptidyl-carrier protein] + CoA = holo-[peptidyl-carrier protein] + adenosine 3',5'-bisphosphate + H(+)</text>
        <dbReference type="Rhea" id="RHEA:46228"/>
        <dbReference type="Rhea" id="RHEA-COMP:11479"/>
        <dbReference type="Rhea" id="RHEA-COMP:11480"/>
        <dbReference type="ChEBI" id="CHEBI:15378"/>
        <dbReference type="ChEBI" id="CHEBI:29999"/>
        <dbReference type="ChEBI" id="CHEBI:57287"/>
        <dbReference type="ChEBI" id="CHEBI:58343"/>
        <dbReference type="ChEBI" id="CHEBI:64479"/>
    </reaction>
</comment>
<evidence type="ECO:0000256" key="4">
    <source>
        <dbReference type="ARBA" id="ARBA00011503"/>
    </source>
</evidence>
<evidence type="ECO:0000256" key="9">
    <source>
        <dbReference type="ARBA" id="ARBA00031996"/>
    </source>
</evidence>
<evidence type="ECO:0000256" key="6">
    <source>
        <dbReference type="ARBA" id="ARBA00022679"/>
    </source>
</evidence>
<comment type="function">
    <text evidence="1">Involved in the biosynthesis of the siderophore enterobactin (enterochelin), which is a macrocyclic trimeric lactone of N-(2,3-dihydroxybenzoyl)-serine. The serine trilactone serves as a scaffolding for the three catechol functionalities that provide hexadentate coordination for the tightly ligated iron(2+) atoms. Plays an essential role in the assembly of the enterobactin by catalyzing the transfer of the 4'-phosphopantetheine (Ppant) moiety from coenzyme A to the apo-domains of both EntB (ArCP domain) and EntF (PCP domain) to yield their holo-forms which make them competent for the activation of 2,3-dihydroxybenzoate (DHB) and L-serine, respectively.</text>
</comment>
<dbReference type="InterPro" id="IPR037143">
    <property type="entry name" value="4-PPantetheinyl_Trfase_dom_sf"/>
</dbReference>
<evidence type="ECO:0000256" key="8">
    <source>
        <dbReference type="ARBA" id="ARBA00029894"/>
    </source>
</evidence>
<protein>
    <recommendedName>
        <fullName evidence="5">Enterobactin synthase component D</fullName>
    </recommendedName>
    <alternativeName>
        <fullName evidence="8">4'-phosphopantetheinyl transferase EntD</fullName>
    </alternativeName>
    <alternativeName>
        <fullName evidence="9">Enterochelin synthase D</fullName>
    </alternativeName>
</protein>
<feature type="domain" description="4'-phosphopantetheinyl transferase N-terminal" evidence="13">
    <location>
        <begin position="40"/>
        <end position="104"/>
    </location>
</feature>
<dbReference type="Pfam" id="PF01648">
    <property type="entry name" value="ACPS"/>
    <property type="match status" value="1"/>
</dbReference>
<keyword evidence="15" id="KW-1185">Reference proteome</keyword>
<dbReference type="InterPro" id="IPR008278">
    <property type="entry name" value="4-PPantetheinyl_Trfase_dom"/>
</dbReference>
<comment type="similarity">
    <text evidence="3">Belongs to the P-Pant transferase superfamily. EntD family.</text>
</comment>
<dbReference type="PANTHER" id="PTHR38096">
    <property type="entry name" value="ENTEROBACTIN SYNTHASE COMPONENT D"/>
    <property type="match status" value="1"/>
</dbReference>
<evidence type="ECO:0000256" key="10">
    <source>
        <dbReference type="ARBA" id="ARBA00049176"/>
    </source>
</evidence>
<reference evidence="14 15" key="1">
    <citation type="submission" date="2024-11" db="EMBL/GenBank/DDBJ databases">
        <title>The Natural Products Discovery Center: Release of the First 8490 Sequenced Strains for Exploring Actinobacteria Biosynthetic Diversity.</title>
        <authorList>
            <person name="Kalkreuter E."/>
            <person name="Kautsar S.A."/>
            <person name="Yang D."/>
            <person name="Bader C.D."/>
            <person name="Teijaro C.N."/>
            <person name="Fluegel L."/>
            <person name="Davis C.M."/>
            <person name="Simpson J.R."/>
            <person name="Lauterbach L."/>
            <person name="Steele A.D."/>
            <person name="Gui C."/>
            <person name="Meng S."/>
            <person name="Li G."/>
            <person name="Viehrig K."/>
            <person name="Ye F."/>
            <person name="Su P."/>
            <person name="Kiefer A.F."/>
            <person name="Nichols A."/>
            <person name="Cepeda A.J."/>
            <person name="Yan W."/>
            <person name="Fan B."/>
            <person name="Jiang Y."/>
            <person name="Adhikari A."/>
            <person name="Zheng C.-J."/>
            <person name="Schuster L."/>
            <person name="Cowan T.M."/>
            <person name="Smanski M.J."/>
            <person name="Chevrette M.G."/>
            <person name="De Carvalho L.P.S."/>
            <person name="Shen B."/>
        </authorList>
    </citation>
    <scope>NUCLEOTIDE SEQUENCE [LARGE SCALE GENOMIC DNA]</scope>
    <source>
        <strain evidence="14 15">NPDC078403</strain>
    </source>
</reference>
<evidence type="ECO:0000256" key="5">
    <source>
        <dbReference type="ARBA" id="ARBA00019087"/>
    </source>
</evidence>
<keyword evidence="6 14" id="KW-0808">Transferase</keyword>
<sequence length="239" mass="26933">MDFSLYTKLSPQLSHNSYCCEFDSSSFIDSDFLNYQIVLPQQLQKAVVKRRAEYLAGRFCAKQVLTALNIPCFDIISGPDRAPIWPKNIIGSITHTQGIAMAIACQHTDIAGIGIDIEQLMSAKQELELQKQILHPDEYPLFRRLAGQLSHPLTVIFSAKESIFKALYPSVKQFFGFEAAQLIAFNQQQLQFKITKTLAEQVPQDTYVTVFYQCNKSVVLTECEFTIAAQPLKNTNVGK</sequence>
<dbReference type="EMBL" id="JBJDOT010000023">
    <property type="protein sequence ID" value="MFK3865359.1"/>
    <property type="molecule type" value="Genomic_DNA"/>
</dbReference>
<dbReference type="Proteomes" id="UP001620262">
    <property type="component" value="Unassembled WGS sequence"/>
</dbReference>
<comment type="caution">
    <text evidence="14">The sequence shown here is derived from an EMBL/GenBank/DDBJ whole genome shotgun (WGS) entry which is preliminary data.</text>
</comment>
<dbReference type="GO" id="GO:0016740">
    <property type="term" value="F:transferase activity"/>
    <property type="evidence" value="ECO:0007669"/>
    <property type="project" value="UniProtKB-KW"/>
</dbReference>
<dbReference type="RefSeq" id="WP_182735471.1">
    <property type="nucleotide sequence ID" value="NZ_JBJDOT010000023.1"/>
</dbReference>